<protein>
    <submittedName>
        <fullName evidence="2">Alpha/beta fold hydrolase</fullName>
    </submittedName>
</protein>
<gene>
    <name evidence="2" type="ORF">I4I81_25195</name>
</gene>
<dbReference type="RefSeq" id="WP_218603556.1">
    <property type="nucleotide sequence ID" value="NZ_JADQDJ010000138.1"/>
</dbReference>
<feature type="domain" description="AB hydrolase-1" evidence="1">
    <location>
        <begin position="21"/>
        <end position="128"/>
    </location>
</feature>
<dbReference type="PANTHER" id="PTHR43433">
    <property type="entry name" value="HYDROLASE, ALPHA/BETA FOLD FAMILY PROTEIN"/>
    <property type="match status" value="1"/>
</dbReference>
<dbReference type="Pfam" id="PF00561">
    <property type="entry name" value="Abhydrolase_1"/>
    <property type="match status" value="1"/>
</dbReference>
<organism evidence="2 3">
    <name type="scientific">Pseudonocardia abyssalis</name>
    <dbReference type="NCBI Taxonomy" id="2792008"/>
    <lineage>
        <taxon>Bacteria</taxon>
        <taxon>Bacillati</taxon>
        <taxon>Actinomycetota</taxon>
        <taxon>Actinomycetes</taxon>
        <taxon>Pseudonocardiales</taxon>
        <taxon>Pseudonocardiaceae</taxon>
        <taxon>Pseudonocardia</taxon>
    </lineage>
</organism>
<dbReference type="Proteomes" id="UP000694287">
    <property type="component" value="Unassembled WGS sequence"/>
</dbReference>
<keyword evidence="3" id="KW-1185">Reference proteome</keyword>
<keyword evidence="2" id="KW-0378">Hydrolase</keyword>
<comment type="caution">
    <text evidence="2">The sequence shown here is derived from an EMBL/GenBank/DDBJ whole genome shotgun (WGS) entry which is preliminary data.</text>
</comment>
<sequence>MIVERGDARLSVVDQGSGPAVLLLAPGGLRSSVSWWERAPWNPIEHLSGTHRVIAMDQRNAGDSTAPVTGDEGWDTYADDQLAVLDHLGVEEFAVLGMCIGGPFALTLAQRAPDRLRAAVVLQTIGRDGNRVAFDDSFRSWIGEQAPAHPEAHEEQWARYHRAMYGSDHTLFSVPDAELPSITTPLLVLPGDDLHHPASASRLLATLPGAEVVERWKEPADQPAAREAIERFL</sequence>
<dbReference type="EMBL" id="JADQDK010000001">
    <property type="protein sequence ID" value="MBW0137530.1"/>
    <property type="molecule type" value="Genomic_DNA"/>
</dbReference>
<reference evidence="2 3" key="1">
    <citation type="submission" date="2020-11" db="EMBL/GenBank/DDBJ databases">
        <title>Pseudonocardia abyssalis sp. nov. and Pseudonocardia oceani sp. nov., description and phylogenomic analysis of two novel actinomycetes isolated from the deep Southern Ocean.</title>
        <authorList>
            <person name="Parra J."/>
        </authorList>
    </citation>
    <scope>NUCLEOTIDE SEQUENCE [LARGE SCALE GENOMIC DNA]</scope>
    <source>
        <strain evidence="2 3">KRD-168</strain>
    </source>
</reference>
<accession>A0ABS6UZ36</accession>
<evidence type="ECO:0000313" key="2">
    <source>
        <dbReference type="EMBL" id="MBW0137530.1"/>
    </source>
</evidence>
<evidence type="ECO:0000313" key="3">
    <source>
        <dbReference type="Proteomes" id="UP000694287"/>
    </source>
</evidence>
<proteinExistence type="predicted"/>
<evidence type="ECO:0000259" key="1">
    <source>
        <dbReference type="Pfam" id="PF00561"/>
    </source>
</evidence>
<dbReference type="PANTHER" id="PTHR43433:SF5">
    <property type="entry name" value="AB HYDROLASE-1 DOMAIN-CONTAINING PROTEIN"/>
    <property type="match status" value="1"/>
</dbReference>
<dbReference type="InterPro" id="IPR000073">
    <property type="entry name" value="AB_hydrolase_1"/>
</dbReference>
<dbReference type="GO" id="GO:0016787">
    <property type="term" value="F:hydrolase activity"/>
    <property type="evidence" value="ECO:0007669"/>
    <property type="project" value="UniProtKB-KW"/>
</dbReference>
<dbReference type="InterPro" id="IPR050471">
    <property type="entry name" value="AB_hydrolase"/>
</dbReference>
<name>A0ABS6UZ36_9PSEU</name>